<proteinExistence type="predicted"/>
<dbReference type="Proteomes" id="UP001148838">
    <property type="component" value="Unassembled WGS sequence"/>
</dbReference>
<dbReference type="EMBL" id="JAJSOF020000021">
    <property type="protein sequence ID" value="KAJ4437419.1"/>
    <property type="molecule type" value="Genomic_DNA"/>
</dbReference>
<reference evidence="1 2" key="1">
    <citation type="journal article" date="2022" name="Allergy">
        <title>Genome assembly and annotation of Periplaneta americana reveal a comprehensive cockroach allergen profile.</title>
        <authorList>
            <person name="Wang L."/>
            <person name="Xiong Q."/>
            <person name="Saelim N."/>
            <person name="Wang L."/>
            <person name="Nong W."/>
            <person name="Wan A.T."/>
            <person name="Shi M."/>
            <person name="Liu X."/>
            <person name="Cao Q."/>
            <person name="Hui J.H.L."/>
            <person name="Sookrung N."/>
            <person name="Leung T.F."/>
            <person name="Tungtrongchitr A."/>
            <person name="Tsui S.K.W."/>
        </authorList>
    </citation>
    <scope>NUCLEOTIDE SEQUENCE [LARGE SCALE GENOMIC DNA]</scope>
    <source>
        <strain evidence="1">PWHHKU_190912</strain>
    </source>
</reference>
<name>A0ABQ8SUB0_PERAM</name>
<evidence type="ECO:0000313" key="2">
    <source>
        <dbReference type="Proteomes" id="UP001148838"/>
    </source>
</evidence>
<protein>
    <submittedName>
        <fullName evidence="1">Uncharacterized protein</fullName>
    </submittedName>
</protein>
<evidence type="ECO:0000313" key="1">
    <source>
        <dbReference type="EMBL" id="KAJ4437419.1"/>
    </source>
</evidence>
<organism evidence="1 2">
    <name type="scientific">Periplaneta americana</name>
    <name type="common">American cockroach</name>
    <name type="synonym">Blatta americana</name>
    <dbReference type="NCBI Taxonomy" id="6978"/>
    <lineage>
        <taxon>Eukaryota</taxon>
        <taxon>Metazoa</taxon>
        <taxon>Ecdysozoa</taxon>
        <taxon>Arthropoda</taxon>
        <taxon>Hexapoda</taxon>
        <taxon>Insecta</taxon>
        <taxon>Pterygota</taxon>
        <taxon>Neoptera</taxon>
        <taxon>Polyneoptera</taxon>
        <taxon>Dictyoptera</taxon>
        <taxon>Blattodea</taxon>
        <taxon>Blattoidea</taxon>
        <taxon>Blattidae</taxon>
        <taxon>Blattinae</taxon>
        <taxon>Periplaneta</taxon>
    </lineage>
</organism>
<sequence length="202" mass="22443">MFMVCVMEVPCVPSLNMNNAFRTEGYHIEEYLLSIELDERFGIAKDGANERGANRPYFGCGIENSYVQLSHAIHAQAQQCIEAEGGSFENVRKHRSPTSRILDKDFPIDDIQLAKSSLATTSNRIYTSLTSCEIFKIARIITLQEEVLESVENLKINSLVDLARSVAGMQNVRLAIVDRADSTGSCSFYHRNKSSSPASTAQ</sequence>
<gene>
    <name evidence="1" type="ORF">ANN_17563</name>
</gene>
<accession>A0ABQ8SUB0</accession>
<keyword evidence="2" id="KW-1185">Reference proteome</keyword>
<comment type="caution">
    <text evidence="1">The sequence shown here is derived from an EMBL/GenBank/DDBJ whole genome shotgun (WGS) entry which is preliminary data.</text>
</comment>